<name>A0A6J6NRE8_9ZZZZ</name>
<sequence length="74" mass="7709">MPIRNCELWPVYVQVCTPVTVVPAPTLCPVPTVWPPTVNVTTPGTLGVAVNVTDCPATAGLGDIEIVVVVAERA</sequence>
<protein>
    <submittedName>
        <fullName evidence="1">Unannotated protein</fullName>
    </submittedName>
</protein>
<accession>A0A6J6NRE8</accession>
<organism evidence="1">
    <name type="scientific">freshwater metagenome</name>
    <dbReference type="NCBI Taxonomy" id="449393"/>
    <lineage>
        <taxon>unclassified sequences</taxon>
        <taxon>metagenomes</taxon>
        <taxon>ecological metagenomes</taxon>
    </lineage>
</organism>
<proteinExistence type="predicted"/>
<dbReference type="EMBL" id="CAEZXA010000190">
    <property type="protein sequence ID" value="CAB4687345.1"/>
    <property type="molecule type" value="Genomic_DNA"/>
</dbReference>
<reference evidence="1" key="1">
    <citation type="submission" date="2020-05" db="EMBL/GenBank/DDBJ databases">
        <authorList>
            <person name="Chiriac C."/>
            <person name="Salcher M."/>
            <person name="Ghai R."/>
            <person name="Kavagutti S V."/>
        </authorList>
    </citation>
    <scope>NUCLEOTIDE SEQUENCE</scope>
</reference>
<evidence type="ECO:0000313" key="1">
    <source>
        <dbReference type="EMBL" id="CAB4687345.1"/>
    </source>
</evidence>
<gene>
    <name evidence="1" type="ORF">UFOPK2334_01529</name>
</gene>
<dbReference type="AlphaFoldDB" id="A0A6J6NRE8"/>